<keyword evidence="10 11" id="KW-0131">Cell cycle</keyword>
<keyword evidence="5 11" id="KW-0132">Cell division</keyword>
<feature type="domain" description="Condensin complex subunit 1 N-terminal" evidence="14">
    <location>
        <begin position="20"/>
        <end position="185"/>
    </location>
</feature>
<keyword evidence="16" id="KW-1185">Reference proteome</keyword>
<reference evidence="15 16" key="1">
    <citation type="submission" date="2023-04" db="EMBL/GenBank/DDBJ databases">
        <title>Genome of Basidiobolus ranarum AG-B5.</title>
        <authorList>
            <person name="Stajich J.E."/>
            <person name="Carter-House D."/>
            <person name="Gryganskyi A."/>
        </authorList>
    </citation>
    <scope>NUCLEOTIDE SEQUENCE [LARGE SCALE GENOMIC DNA]</scope>
    <source>
        <strain evidence="15 16">AG-B5</strain>
    </source>
</reference>
<protein>
    <recommendedName>
        <fullName evidence="11">Condensin complex subunit 1</fullName>
    </recommendedName>
</protein>
<evidence type="ECO:0000259" key="13">
    <source>
        <dbReference type="Pfam" id="PF12717"/>
    </source>
</evidence>
<evidence type="ECO:0000256" key="5">
    <source>
        <dbReference type="ARBA" id="ARBA00022618"/>
    </source>
</evidence>
<dbReference type="PIRSF" id="PIRSF017127">
    <property type="entry name" value="Condensin_D2"/>
    <property type="match status" value="1"/>
</dbReference>
<evidence type="ECO:0000256" key="10">
    <source>
        <dbReference type="ARBA" id="ARBA00023306"/>
    </source>
</evidence>
<comment type="similarity">
    <text evidence="3 11">Belongs to the CND1 (condensin subunit 1) family.</text>
</comment>
<feature type="region of interest" description="Disordered" evidence="12">
    <location>
        <begin position="410"/>
        <end position="464"/>
    </location>
</feature>
<gene>
    <name evidence="15" type="primary">cnd1_1</name>
    <name evidence="15" type="ORF">K7432_007103</name>
</gene>
<dbReference type="EMBL" id="JASJQH010007213">
    <property type="protein sequence ID" value="KAK9712482.1"/>
    <property type="molecule type" value="Genomic_DNA"/>
</dbReference>
<sequence length="1190" mass="135834">MEVFDCLRSFIKFFKLLTPQHSNRLLDIILSGFQNIIDDAEEALTSEVTSFDNHLRALQMYAFLLQWIVTIAEKKSTSKSDTTAKPTQNKSKRSKDINDDVEEQEAWDWSSHKIKSLELISRAVSLRLNKICPSSHSRDVSVNLFTRPAYQILENPENLKTGPLKLQAYSIISRCVKDYDHSYAAQTTVLQNLQYYEHLSEPMAELLNTLVEDFDYPQLAETILREISNRDFTISDRTGPKSTARFLVRLSELTPKLFLKQMGLLIRQLDSESYVIRCALIKIIGSTILNLSTLEQNEVQHKQVEHYFDVLEERFKDVNSICRCKILQVCISLCEGKAKFPKRRARLVDLVIGRLKDKSSNVRKNAIKALTKLLETHPFYLDGGELELESFQEKFESVTEMLNAIIPEAMNTQSKKEDQDDELGLDSSIVSEDNVQEKRSRKRSDNQASSSDDSEASEPEEDKEKIQELINPILDQATTVQMIQLQLKQRYYADALLFINRIHEAMPTLCQLLGSTNKAEVMETIDFFVTAHRYKITLAQEGIKKMLHLVWVKDTGSDEGKGIRVRLIEAFRTLYLTPDSSKSLKENINSFSRSLIGLTSAATLAELPSLEEILRIMVCEEQISEELIYKLWSVYGVTRKEIPSVQRRGAIIILGMLGKAKREIISERIDLLLKIGLGDYGKSDLSLAKYTCLALQSLSETRKNKGAALTSHLRLPLAHPIFSKLEEFILEYSPSSEWFTLAEQAINTIYLLCDHPDTLCGTLIKDKARAAFNAEPSKQQAVNTSEETDIKSHSRSILLSQLIFIVGHVAIKQIVHIEIIENEWKRRNTETRDSKKLDDDELDQVVGTTEDDVADVATYVRERELLFGPKSLLTTFGALVVHICSNNTVYPDPTLQIYAAMTLSKFMCVSSEYCEQHLQLLFTMLEKANDPVIRTNIVIALGDIAVCFNTLVGENIAYLYKRLRDPDTSVKINTLMVLAHLILNGMVKVKGQLGEMAKCLENPDIRISNLARLFFTELSSKDNAVYNNLPDIISSLSNGESAVSSDIFKRIMRFLFEFVKDKERQTENIVEKLCLRFRNTDDPRQWQDIGYCLSILPYKSDKTFKKLADAMQFYHDKLHDDTLFQYMLEIISKAKSQPWQRDKSIIDEFESKLREIRNFDPEDDVEIPCDEIDNNTDDGADNDDPISLGQ</sequence>
<dbReference type="Pfam" id="PF12717">
    <property type="entry name" value="Cnd1"/>
    <property type="match status" value="1"/>
</dbReference>
<evidence type="ECO:0000313" key="15">
    <source>
        <dbReference type="EMBL" id="KAK9712482.1"/>
    </source>
</evidence>
<comment type="function">
    <text evidence="11">Regulatory subunit of the condensin complex, a complex required for conversion of interphase chromatin into mitotic-like condense chromosomes. The condensin complex probably introduces positive supercoils into relaxed DNA in the presence of type I topoisomerases and converts nicked DNA into positive knotted forms in the presence of type II topoisomerases.</text>
</comment>
<evidence type="ECO:0000256" key="11">
    <source>
        <dbReference type="PIRNR" id="PIRNR017127"/>
    </source>
</evidence>
<feature type="region of interest" description="Disordered" evidence="12">
    <location>
        <begin position="78"/>
        <end position="99"/>
    </location>
</feature>
<dbReference type="InterPro" id="IPR016024">
    <property type="entry name" value="ARM-type_fold"/>
</dbReference>
<dbReference type="Proteomes" id="UP001479436">
    <property type="component" value="Unassembled WGS sequence"/>
</dbReference>
<evidence type="ECO:0000256" key="2">
    <source>
        <dbReference type="ARBA" id="ARBA00004286"/>
    </source>
</evidence>
<feature type="compositionally biased region" description="Acidic residues" evidence="12">
    <location>
        <begin position="1161"/>
        <end position="1184"/>
    </location>
</feature>
<evidence type="ECO:0000256" key="7">
    <source>
        <dbReference type="ARBA" id="ARBA00022776"/>
    </source>
</evidence>
<evidence type="ECO:0000313" key="16">
    <source>
        <dbReference type="Proteomes" id="UP001479436"/>
    </source>
</evidence>
<evidence type="ECO:0000256" key="9">
    <source>
        <dbReference type="ARBA" id="ARBA00023242"/>
    </source>
</evidence>
<evidence type="ECO:0000259" key="14">
    <source>
        <dbReference type="Pfam" id="PF12922"/>
    </source>
</evidence>
<name>A0ABR2W1H4_9FUNG</name>
<organism evidence="15 16">
    <name type="scientific">Basidiobolus ranarum</name>
    <dbReference type="NCBI Taxonomy" id="34480"/>
    <lineage>
        <taxon>Eukaryota</taxon>
        <taxon>Fungi</taxon>
        <taxon>Fungi incertae sedis</taxon>
        <taxon>Zoopagomycota</taxon>
        <taxon>Entomophthoromycotina</taxon>
        <taxon>Basidiobolomycetes</taxon>
        <taxon>Basidiobolales</taxon>
        <taxon>Basidiobolaceae</taxon>
        <taxon>Basidiobolus</taxon>
    </lineage>
</organism>
<evidence type="ECO:0000256" key="3">
    <source>
        <dbReference type="ARBA" id="ARBA00009606"/>
    </source>
</evidence>
<dbReference type="InterPro" id="IPR007673">
    <property type="entry name" value="Condensin_cplx_su1"/>
</dbReference>
<evidence type="ECO:0000256" key="4">
    <source>
        <dbReference type="ARBA" id="ARBA00022454"/>
    </source>
</evidence>
<keyword evidence="8 11" id="KW-0226">DNA condensation</keyword>
<dbReference type="InterPro" id="IPR032682">
    <property type="entry name" value="Cnd1_C"/>
</dbReference>
<dbReference type="InterPro" id="IPR024324">
    <property type="entry name" value="Condensin_cplx_su1_N"/>
</dbReference>
<dbReference type="InterPro" id="IPR011989">
    <property type="entry name" value="ARM-like"/>
</dbReference>
<keyword evidence="9" id="KW-0539">Nucleus</keyword>
<feature type="domain" description="Condensin complex subunit 1 C-terminal" evidence="13">
    <location>
        <begin position="932"/>
        <end position="1094"/>
    </location>
</feature>
<accession>A0ABR2W1H4</accession>
<keyword evidence="4" id="KW-0158">Chromosome</keyword>
<dbReference type="PANTHER" id="PTHR14222:SF2">
    <property type="entry name" value="CONDENSIN COMPLEX SUBUNIT 1"/>
    <property type="match status" value="1"/>
</dbReference>
<feature type="compositionally biased region" description="Acidic residues" evidence="12">
    <location>
        <begin position="452"/>
        <end position="461"/>
    </location>
</feature>
<evidence type="ECO:0000256" key="6">
    <source>
        <dbReference type="ARBA" id="ARBA00022737"/>
    </source>
</evidence>
<dbReference type="PANTHER" id="PTHR14222">
    <property type="entry name" value="CONDENSIN"/>
    <property type="match status" value="1"/>
</dbReference>
<comment type="caution">
    <text evidence="15">The sequence shown here is derived from an EMBL/GenBank/DDBJ whole genome shotgun (WGS) entry which is preliminary data.</text>
</comment>
<dbReference type="InterPro" id="IPR000357">
    <property type="entry name" value="HEAT"/>
</dbReference>
<proteinExistence type="inferred from homology"/>
<dbReference type="Pfam" id="PF12922">
    <property type="entry name" value="Cnd1_N"/>
    <property type="match status" value="1"/>
</dbReference>
<evidence type="ECO:0000256" key="1">
    <source>
        <dbReference type="ARBA" id="ARBA00004123"/>
    </source>
</evidence>
<dbReference type="Pfam" id="PF02985">
    <property type="entry name" value="HEAT"/>
    <property type="match status" value="1"/>
</dbReference>
<dbReference type="Gene3D" id="1.25.10.10">
    <property type="entry name" value="Leucine-rich Repeat Variant"/>
    <property type="match status" value="2"/>
</dbReference>
<feature type="region of interest" description="Disordered" evidence="12">
    <location>
        <begin position="1161"/>
        <end position="1190"/>
    </location>
</feature>
<keyword evidence="6" id="KW-0677">Repeat</keyword>
<dbReference type="SUPFAM" id="SSF48371">
    <property type="entry name" value="ARM repeat"/>
    <property type="match status" value="1"/>
</dbReference>
<keyword evidence="7 11" id="KW-0498">Mitosis</keyword>
<dbReference type="InterPro" id="IPR026971">
    <property type="entry name" value="CND1/NCAPD3"/>
</dbReference>
<comment type="subcellular location">
    <subcellularLocation>
        <location evidence="2">Chromosome</location>
    </subcellularLocation>
    <subcellularLocation>
        <location evidence="1">Nucleus</location>
    </subcellularLocation>
</comment>
<evidence type="ECO:0000256" key="12">
    <source>
        <dbReference type="SAM" id="MobiDB-lite"/>
    </source>
</evidence>
<evidence type="ECO:0000256" key="8">
    <source>
        <dbReference type="ARBA" id="ARBA00023067"/>
    </source>
</evidence>